<accession>R7ZVS1</accession>
<dbReference type="Gene3D" id="3.10.520.10">
    <property type="entry name" value="ApbE-like domains"/>
    <property type="match status" value="1"/>
</dbReference>
<comment type="cofactor">
    <cofactor evidence="11">
        <name>Mg(2+)</name>
        <dbReference type="ChEBI" id="CHEBI:18420"/>
    </cofactor>
    <cofactor evidence="11">
        <name>Mn(2+)</name>
        <dbReference type="ChEBI" id="CHEBI:29035"/>
    </cofactor>
    <text evidence="11">Magnesium. Can also use manganese.</text>
</comment>
<evidence type="ECO:0000256" key="7">
    <source>
        <dbReference type="ARBA" id="ARBA00022842"/>
    </source>
</evidence>
<keyword evidence="6 10" id="KW-0274">FAD</keyword>
<keyword evidence="12" id="KW-0472">Membrane</keyword>
<evidence type="ECO:0000256" key="10">
    <source>
        <dbReference type="PIRNR" id="PIRNR006268"/>
    </source>
</evidence>
<dbReference type="EC" id="2.7.1.180" evidence="1 10"/>
<dbReference type="SUPFAM" id="SSF143631">
    <property type="entry name" value="ApbE-like"/>
    <property type="match status" value="1"/>
</dbReference>
<comment type="catalytic activity">
    <reaction evidence="9 10">
        <text>L-threonyl-[protein] + FAD = FMN-L-threonyl-[protein] + AMP + H(+)</text>
        <dbReference type="Rhea" id="RHEA:36847"/>
        <dbReference type="Rhea" id="RHEA-COMP:11060"/>
        <dbReference type="Rhea" id="RHEA-COMP:11061"/>
        <dbReference type="ChEBI" id="CHEBI:15378"/>
        <dbReference type="ChEBI" id="CHEBI:30013"/>
        <dbReference type="ChEBI" id="CHEBI:57692"/>
        <dbReference type="ChEBI" id="CHEBI:74257"/>
        <dbReference type="ChEBI" id="CHEBI:456215"/>
        <dbReference type="EC" id="2.7.1.180"/>
    </reaction>
</comment>
<comment type="similarity">
    <text evidence="10">Belongs to the ApbE family.</text>
</comment>
<organism evidence="13 14">
    <name type="scientific">Lunatimonas lonarensis</name>
    <dbReference type="NCBI Taxonomy" id="1232681"/>
    <lineage>
        <taxon>Bacteria</taxon>
        <taxon>Pseudomonadati</taxon>
        <taxon>Bacteroidota</taxon>
        <taxon>Cytophagia</taxon>
        <taxon>Cytophagales</taxon>
        <taxon>Cyclobacteriaceae</taxon>
    </lineage>
</organism>
<dbReference type="OrthoDB" id="9778595at2"/>
<keyword evidence="5 10" id="KW-0479">Metal-binding</keyword>
<keyword evidence="13" id="KW-0449">Lipoprotein</keyword>
<dbReference type="Pfam" id="PF02424">
    <property type="entry name" value="ApbE"/>
    <property type="match status" value="1"/>
</dbReference>
<dbReference type="InterPro" id="IPR024932">
    <property type="entry name" value="ApbE"/>
</dbReference>
<dbReference type="GO" id="GO:0046872">
    <property type="term" value="F:metal ion binding"/>
    <property type="evidence" value="ECO:0007669"/>
    <property type="project" value="UniProtKB-UniRule"/>
</dbReference>
<dbReference type="GO" id="GO:0016740">
    <property type="term" value="F:transferase activity"/>
    <property type="evidence" value="ECO:0007669"/>
    <property type="project" value="UniProtKB-UniRule"/>
</dbReference>
<evidence type="ECO:0000313" key="13">
    <source>
        <dbReference type="EMBL" id="EON78084.1"/>
    </source>
</evidence>
<keyword evidence="12" id="KW-0812">Transmembrane</keyword>
<evidence type="ECO:0000256" key="11">
    <source>
        <dbReference type="PIRSR" id="PIRSR006268-2"/>
    </source>
</evidence>
<sequence>MKKEYYIPIIIGCLVLALALLNTFKNKTIPYILIEGEALGTYFQIHYQGDKNFSLEINEFFEAYNFSANTYIPDSEISIFNRLGEIELLEASYLPEMLDLAILYHTKTGGVIDPTMMPLINAWGFGFGNRTTMTQQKVDSLLTLVSIHNVEIMEGKLISKIPGTMLDFSAMGEGFAIDKLSELLISYGVENFKVEIGGEMGCKGLNPTGEIWKIGIESPYPSGPRLLHITLLDNQALSTSGNYRKYYIDENGNKRVHIIDPQSGFPVSHNLLSATIKAQTALEADVFATACMIWGPEKARFFIENNKAIEGFLVYEENSEMKTWTSSGL</sequence>
<feature type="binding site" evidence="11">
    <location>
        <position position="289"/>
    </location>
    <ligand>
        <name>Mg(2+)</name>
        <dbReference type="ChEBI" id="CHEBI:18420"/>
    </ligand>
</feature>
<evidence type="ECO:0000256" key="9">
    <source>
        <dbReference type="ARBA" id="ARBA00048540"/>
    </source>
</evidence>
<evidence type="ECO:0000256" key="3">
    <source>
        <dbReference type="ARBA" id="ARBA00022630"/>
    </source>
</evidence>
<evidence type="ECO:0000256" key="6">
    <source>
        <dbReference type="ARBA" id="ARBA00022827"/>
    </source>
</evidence>
<evidence type="ECO:0000256" key="5">
    <source>
        <dbReference type="ARBA" id="ARBA00022723"/>
    </source>
</evidence>
<keyword evidence="7 10" id="KW-0460">Magnesium</keyword>
<dbReference type="PIRSF" id="PIRSF006268">
    <property type="entry name" value="ApbE"/>
    <property type="match status" value="1"/>
</dbReference>
<dbReference type="InterPro" id="IPR003374">
    <property type="entry name" value="ApbE-like_sf"/>
</dbReference>
<evidence type="ECO:0000256" key="4">
    <source>
        <dbReference type="ARBA" id="ARBA00022679"/>
    </source>
</evidence>
<keyword evidence="12" id="KW-1133">Transmembrane helix</keyword>
<dbReference type="PANTHER" id="PTHR30040">
    <property type="entry name" value="THIAMINE BIOSYNTHESIS LIPOPROTEIN APBE"/>
    <property type="match status" value="1"/>
</dbReference>
<evidence type="ECO:0000313" key="14">
    <source>
        <dbReference type="Proteomes" id="UP000013909"/>
    </source>
</evidence>
<reference evidence="13 14" key="1">
    <citation type="submission" date="2013-02" db="EMBL/GenBank/DDBJ databases">
        <title>A novel strain isolated from Lonar lake, Maharashtra, India.</title>
        <authorList>
            <person name="Singh A."/>
        </authorList>
    </citation>
    <scope>NUCLEOTIDE SEQUENCE [LARGE SCALE GENOMIC DNA]</scope>
    <source>
        <strain evidence="13 14">AK24</strain>
    </source>
</reference>
<dbReference type="PANTHER" id="PTHR30040:SF2">
    <property type="entry name" value="FAD:PROTEIN FMN TRANSFERASE"/>
    <property type="match status" value="1"/>
</dbReference>
<keyword evidence="4 10" id="KW-0808">Transferase</keyword>
<gene>
    <name evidence="13" type="ORF">ADIS_1281</name>
</gene>
<evidence type="ECO:0000256" key="12">
    <source>
        <dbReference type="SAM" id="Phobius"/>
    </source>
</evidence>
<dbReference type="RefSeq" id="WP_010853425.1">
    <property type="nucleotide sequence ID" value="NZ_AQHR01000041.1"/>
</dbReference>
<keyword evidence="3 10" id="KW-0285">Flavoprotein</keyword>
<feature type="binding site" evidence="11">
    <location>
        <position position="285"/>
    </location>
    <ligand>
        <name>Mg(2+)</name>
        <dbReference type="ChEBI" id="CHEBI:18420"/>
    </ligand>
</feature>
<name>R7ZVS1_9BACT</name>
<evidence type="ECO:0000256" key="1">
    <source>
        <dbReference type="ARBA" id="ARBA00011955"/>
    </source>
</evidence>
<comment type="caution">
    <text evidence="13">The sequence shown here is derived from an EMBL/GenBank/DDBJ whole genome shotgun (WGS) entry which is preliminary data.</text>
</comment>
<keyword evidence="14" id="KW-1185">Reference proteome</keyword>
<dbReference type="PATRIC" id="fig|1288963.3.peg.1277"/>
<dbReference type="Proteomes" id="UP000013909">
    <property type="component" value="Unassembled WGS sequence"/>
</dbReference>
<evidence type="ECO:0000256" key="2">
    <source>
        <dbReference type="ARBA" id="ARBA00016337"/>
    </source>
</evidence>
<feature type="binding site" evidence="11">
    <location>
        <position position="170"/>
    </location>
    <ligand>
        <name>Mg(2+)</name>
        <dbReference type="ChEBI" id="CHEBI:18420"/>
    </ligand>
</feature>
<proteinExistence type="inferred from homology"/>
<dbReference type="AlphaFoldDB" id="R7ZVS1"/>
<dbReference type="STRING" id="1232681.ADIS_1281"/>
<protein>
    <recommendedName>
        <fullName evidence="2 10">FAD:protein FMN transferase</fullName>
        <ecNumber evidence="1 10">2.7.1.180</ecNumber>
    </recommendedName>
    <alternativeName>
        <fullName evidence="8 10">Flavin transferase</fullName>
    </alternativeName>
</protein>
<evidence type="ECO:0000256" key="8">
    <source>
        <dbReference type="ARBA" id="ARBA00031306"/>
    </source>
</evidence>
<dbReference type="EMBL" id="AQHR01000041">
    <property type="protein sequence ID" value="EON78084.1"/>
    <property type="molecule type" value="Genomic_DNA"/>
</dbReference>
<feature type="transmembrane region" description="Helical" evidence="12">
    <location>
        <begin position="6"/>
        <end position="24"/>
    </location>
</feature>